<dbReference type="eggNOG" id="KOG0014">
    <property type="taxonomic scope" value="Eukaryota"/>
</dbReference>
<dbReference type="EMBL" id="CM002869">
    <property type="protein sequence ID" value="KFK44651.1"/>
    <property type="molecule type" value="Genomic_DNA"/>
</dbReference>
<dbReference type="Gramene" id="KFK44651">
    <property type="protein sequence ID" value="KFK44651"/>
    <property type="gene ID" value="AALP_AA1G286100"/>
</dbReference>
<sequence length="47" mass="5673">MAERYCKLSERERRKKSTNLSQCLNKKILNDNKFSDKILEMEDSSYK</sequence>
<keyword evidence="2" id="KW-1185">Reference proteome</keyword>
<dbReference type="OrthoDB" id="1306420at2759"/>
<name>A0A087HR99_ARAAL</name>
<organism evidence="1 2">
    <name type="scientific">Arabis alpina</name>
    <name type="common">Alpine rock-cress</name>
    <dbReference type="NCBI Taxonomy" id="50452"/>
    <lineage>
        <taxon>Eukaryota</taxon>
        <taxon>Viridiplantae</taxon>
        <taxon>Streptophyta</taxon>
        <taxon>Embryophyta</taxon>
        <taxon>Tracheophyta</taxon>
        <taxon>Spermatophyta</taxon>
        <taxon>Magnoliopsida</taxon>
        <taxon>eudicotyledons</taxon>
        <taxon>Gunneridae</taxon>
        <taxon>Pentapetalae</taxon>
        <taxon>rosids</taxon>
        <taxon>malvids</taxon>
        <taxon>Brassicales</taxon>
        <taxon>Brassicaceae</taxon>
        <taxon>Arabideae</taxon>
        <taxon>Arabis</taxon>
    </lineage>
</organism>
<gene>
    <name evidence="1" type="ordered locus">AALP_Aa1g286100</name>
</gene>
<dbReference type="AlphaFoldDB" id="A0A087HR99"/>
<dbReference type="Proteomes" id="UP000029120">
    <property type="component" value="Chromosome 1"/>
</dbReference>
<proteinExistence type="predicted"/>
<evidence type="ECO:0000313" key="1">
    <source>
        <dbReference type="EMBL" id="KFK44651.1"/>
    </source>
</evidence>
<evidence type="ECO:0000313" key="2">
    <source>
        <dbReference type="Proteomes" id="UP000029120"/>
    </source>
</evidence>
<reference evidence="2" key="1">
    <citation type="journal article" date="2015" name="Nat. Plants">
        <title>Genome expansion of Arabis alpina linked with retrotransposition and reduced symmetric DNA methylation.</title>
        <authorList>
            <person name="Willing E.M."/>
            <person name="Rawat V."/>
            <person name="Mandakova T."/>
            <person name="Maumus F."/>
            <person name="James G.V."/>
            <person name="Nordstroem K.J."/>
            <person name="Becker C."/>
            <person name="Warthmann N."/>
            <person name="Chica C."/>
            <person name="Szarzynska B."/>
            <person name="Zytnicki M."/>
            <person name="Albani M.C."/>
            <person name="Kiefer C."/>
            <person name="Bergonzi S."/>
            <person name="Castaings L."/>
            <person name="Mateos J.L."/>
            <person name="Berns M.C."/>
            <person name="Bujdoso N."/>
            <person name="Piofczyk T."/>
            <person name="de Lorenzo L."/>
            <person name="Barrero-Sicilia C."/>
            <person name="Mateos I."/>
            <person name="Piednoel M."/>
            <person name="Hagmann J."/>
            <person name="Chen-Min-Tao R."/>
            <person name="Iglesias-Fernandez R."/>
            <person name="Schuster S.C."/>
            <person name="Alonso-Blanco C."/>
            <person name="Roudier F."/>
            <person name="Carbonero P."/>
            <person name="Paz-Ares J."/>
            <person name="Davis S.J."/>
            <person name="Pecinka A."/>
            <person name="Quesneville H."/>
            <person name="Colot V."/>
            <person name="Lysak M.A."/>
            <person name="Weigel D."/>
            <person name="Coupland G."/>
            <person name="Schneeberger K."/>
        </authorList>
    </citation>
    <scope>NUCLEOTIDE SEQUENCE [LARGE SCALE GENOMIC DNA]</scope>
    <source>
        <strain evidence="2">cv. Pajares</strain>
    </source>
</reference>
<accession>A0A087HR99</accession>
<protein>
    <submittedName>
        <fullName evidence="1">Uncharacterized protein</fullName>
    </submittedName>
</protein>